<reference evidence="4" key="1">
    <citation type="submission" date="2022-01" db="EMBL/GenBank/DDBJ databases">
        <authorList>
            <person name="Braso-Vives M."/>
        </authorList>
    </citation>
    <scope>NUCLEOTIDE SEQUENCE</scope>
</reference>
<name>A0A8J9ZK80_BRALA</name>
<dbReference type="Pfam" id="PF00076">
    <property type="entry name" value="RRM_1"/>
    <property type="match status" value="1"/>
</dbReference>
<keyword evidence="5" id="KW-1185">Reference proteome</keyword>
<dbReference type="GO" id="GO:0003723">
    <property type="term" value="F:RNA binding"/>
    <property type="evidence" value="ECO:0007669"/>
    <property type="project" value="UniProtKB-UniRule"/>
</dbReference>
<keyword evidence="1" id="KW-0694">RNA-binding</keyword>
<accession>A0A8J9ZK80</accession>
<dbReference type="OrthoDB" id="5970at2759"/>
<feature type="domain" description="RRM" evidence="3">
    <location>
        <begin position="81"/>
        <end position="154"/>
    </location>
</feature>
<dbReference type="Proteomes" id="UP000838412">
    <property type="component" value="Chromosome 3"/>
</dbReference>
<dbReference type="Gene3D" id="3.30.70.330">
    <property type="match status" value="1"/>
</dbReference>
<feature type="region of interest" description="Disordered" evidence="2">
    <location>
        <begin position="52"/>
        <end position="74"/>
    </location>
</feature>
<proteinExistence type="predicted"/>
<feature type="compositionally biased region" description="Basic residues" evidence="2">
    <location>
        <begin position="182"/>
        <end position="201"/>
    </location>
</feature>
<dbReference type="InterPro" id="IPR050907">
    <property type="entry name" value="SRSF"/>
</dbReference>
<evidence type="ECO:0000259" key="3">
    <source>
        <dbReference type="PROSITE" id="PS50102"/>
    </source>
</evidence>
<dbReference type="PANTHER" id="PTHR23147">
    <property type="entry name" value="SERINE/ARGININE RICH SPLICING FACTOR"/>
    <property type="match status" value="1"/>
</dbReference>
<dbReference type="CDD" id="cd12373">
    <property type="entry name" value="RRM_SRSF3_like"/>
    <property type="match status" value="1"/>
</dbReference>
<dbReference type="FunFam" id="3.30.70.330:FF:000078">
    <property type="entry name" value="serine/arginine-rich splicing factor 7 isoform X1"/>
    <property type="match status" value="1"/>
</dbReference>
<dbReference type="InterPro" id="IPR035979">
    <property type="entry name" value="RBD_domain_sf"/>
</dbReference>
<feature type="region of interest" description="Disordered" evidence="2">
    <location>
        <begin position="154"/>
        <end position="201"/>
    </location>
</feature>
<protein>
    <submittedName>
        <fullName evidence="4">SRSF3 protein</fullName>
    </submittedName>
</protein>
<evidence type="ECO:0000313" key="4">
    <source>
        <dbReference type="EMBL" id="CAH1256961.1"/>
    </source>
</evidence>
<sequence>MEKSVRKTRTPLAVFHGPVLIHVTSHLRLRVRSAVGLGSHLPGGSVICASPRGPRSSYKMSHSPRRSNSMSHRRDAGPIDCKVYVGDLGQSGTKHELERAFGAFGPLRNVWVARNPAGFAFVEFEDPRDARDAVDSLDGRYICGRRVLVELSHGKKRSSRYRPAAPPSYRGGGSSNYDYPQRRRSRSFSPAPRRRQSSRSRSRAKLSVVVFIWSVYAGLPVTGPRGTGHHATADAGAAPALVPATGSTPGLVPGIAVAQSHHSIRVHEARVQETTRSTRCHASG</sequence>
<dbReference type="InterPro" id="IPR012677">
    <property type="entry name" value="Nucleotide-bd_a/b_plait_sf"/>
</dbReference>
<evidence type="ECO:0000256" key="1">
    <source>
        <dbReference type="PROSITE-ProRule" id="PRU00176"/>
    </source>
</evidence>
<dbReference type="SMART" id="SM00360">
    <property type="entry name" value="RRM"/>
    <property type="match status" value="1"/>
</dbReference>
<gene>
    <name evidence="4" type="primary">SRSF3</name>
    <name evidence="4" type="ORF">BLAG_LOCUS15049</name>
</gene>
<evidence type="ECO:0000313" key="5">
    <source>
        <dbReference type="Proteomes" id="UP000838412"/>
    </source>
</evidence>
<dbReference type="SUPFAM" id="SSF54928">
    <property type="entry name" value="RNA-binding domain, RBD"/>
    <property type="match status" value="1"/>
</dbReference>
<organism evidence="4 5">
    <name type="scientific">Branchiostoma lanceolatum</name>
    <name type="common">Common lancelet</name>
    <name type="synonym">Amphioxus lanceolatum</name>
    <dbReference type="NCBI Taxonomy" id="7740"/>
    <lineage>
        <taxon>Eukaryota</taxon>
        <taxon>Metazoa</taxon>
        <taxon>Chordata</taxon>
        <taxon>Cephalochordata</taxon>
        <taxon>Leptocardii</taxon>
        <taxon>Amphioxiformes</taxon>
        <taxon>Branchiostomatidae</taxon>
        <taxon>Branchiostoma</taxon>
    </lineage>
</organism>
<dbReference type="InterPro" id="IPR000504">
    <property type="entry name" value="RRM_dom"/>
</dbReference>
<evidence type="ECO:0000256" key="2">
    <source>
        <dbReference type="SAM" id="MobiDB-lite"/>
    </source>
</evidence>
<dbReference type="PROSITE" id="PS50102">
    <property type="entry name" value="RRM"/>
    <property type="match status" value="1"/>
</dbReference>
<dbReference type="AlphaFoldDB" id="A0A8J9ZK80"/>
<dbReference type="EMBL" id="OV696688">
    <property type="protein sequence ID" value="CAH1256961.1"/>
    <property type="molecule type" value="Genomic_DNA"/>
</dbReference>